<reference evidence="1" key="1">
    <citation type="journal article" date="2023" name="G3 (Bethesda)">
        <title>A reference genome for the long-term kleptoplast-retaining sea slug Elysia crispata morphotype clarki.</title>
        <authorList>
            <person name="Eastman K.E."/>
            <person name="Pendleton A.L."/>
            <person name="Shaikh M.A."/>
            <person name="Suttiyut T."/>
            <person name="Ogas R."/>
            <person name="Tomko P."/>
            <person name="Gavelis G."/>
            <person name="Widhalm J.R."/>
            <person name="Wisecaver J.H."/>
        </authorList>
    </citation>
    <scope>NUCLEOTIDE SEQUENCE</scope>
    <source>
        <strain evidence="1">ECLA1</strain>
    </source>
</reference>
<dbReference type="AlphaFoldDB" id="A0AAE0YDT8"/>
<gene>
    <name evidence="1" type="ORF">RRG08_060007</name>
</gene>
<proteinExistence type="predicted"/>
<sequence>MSDRIKVEKEIGRAGMVGYTTHYSDMSLRQESHPRHDLLNTVTTCVESTFKEMRVEKINDRPAAARGARLAPHERRHLTWNPHLLDKTRALQVSGEYAIYSTGKGEKRDFSAL</sequence>
<keyword evidence="2" id="KW-1185">Reference proteome</keyword>
<organism evidence="1 2">
    <name type="scientific">Elysia crispata</name>
    <name type="common">lettuce slug</name>
    <dbReference type="NCBI Taxonomy" id="231223"/>
    <lineage>
        <taxon>Eukaryota</taxon>
        <taxon>Metazoa</taxon>
        <taxon>Spiralia</taxon>
        <taxon>Lophotrochozoa</taxon>
        <taxon>Mollusca</taxon>
        <taxon>Gastropoda</taxon>
        <taxon>Heterobranchia</taxon>
        <taxon>Euthyneura</taxon>
        <taxon>Panpulmonata</taxon>
        <taxon>Sacoglossa</taxon>
        <taxon>Placobranchoidea</taxon>
        <taxon>Plakobranchidae</taxon>
        <taxon>Elysia</taxon>
    </lineage>
</organism>
<evidence type="ECO:0000313" key="1">
    <source>
        <dbReference type="EMBL" id="KAK3742505.1"/>
    </source>
</evidence>
<accession>A0AAE0YDT8</accession>
<protein>
    <submittedName>
        <fullName evidence="1">Uncharacterized protein</fullName>
    </submittedName>
</protein>
<dbReference type="Proteomes" id="UP001283361">
    <property type="component" value="Unassembled WGS sequence"/>
</dbReference>
<name>A0AAE0YDT8_9GAST</name>
<dbReference type="EMBL" id="JAWDGP010006349">
    <property type="protein sequence ID" value="KAK3742505.1"/>
    <property type="molecule type" value="Genomic_DNA"/>
</dbReference>
<comment type="caution">
    <text evidence="1">The sequence shown here is derived from an EMBL/GenBank/DDBJ whole genome shotgun (WGS) entry which is preliminary data.</text>
</comment>
<evidence type="ECO:0000313" key="2">
    <source>
        <dbReference type="Proteomes" id="UP001283361"/>
    </source>
</evidence>